<evidence type="ECO:0000313" key="1">
    <source>
        <dbReference type="EMBL" id="MDR7094129.1"/>
    </source>
</evidence>
<dbReference type="Proteomes" id="UP001265550">
    <property type="component" value="Unassembled WGS sequence"/>
</dbReference>
<sequence>MTTNTHIAAQARSLAESHDSIAEVLLAGSHTFVSRNRGHLAKNTADLLRQCAQALEAAELGEGKADARAAQLEWFALVAHWYINASDQELTEQGQERVDALKQVHLLSEQLEKAGFEFSTPPQAPALDAQGEAIPVANSRPLREYLKERIATMTPGQLAEFVEARERIQSSISAPPPPAVGKPLSDYEELIYAVGNKYPGETRHQTALRYIQQAERCNPEPGSVTKETGT</sequence>
<gene>
    <name evidence="1" type="ORF">J2X09_001867</name>
</gene>
<reference evidence="1 2" key="1">
    <citation type="submission" date="2023-07" db="EMBL/GenBank/DDBJ databases">
        <title>Sorghum-associated microbial communities from plants grown in Nebraska, USA.</title>
        <authorList>
            <person name="Schachtman D."/>
        </authorList>
    </citation>
    <scope>NUCLEOTIDE SEQUENCE [LARGE SCALE GENOMIC DNA]</scope>
    <source>
        <strain evidence="1 2">BE240</strain>
    </source>
</reference>
<dbReference type="EMBL" id="JAVDWE010000004">
    <property type="protein sequence ID" value="MDR7094129.1"/>
    <property type="molecule type" value="Genomic_DNA"/>
</dbReference>
<comment type="caution">
    <text evidence="1">The sequence shown here is derived from an EMBL/GenBank/DDBJ whole genome shotgun (WGS) entry which is preliminary data.</text>
</comment>
<proteinExistence type="predicted"/>
<evidence type="ECO:0000313" key="2">
    <source>
        <dbReference type="Proteomes" id="UP001265550"/>
    </source>
</evidence>
<dbReference type="RefSeq" id="WP_204733162.1">
    <property type="nucleotide sequence ID" value="NZ_JAVDWE010000004.1"/>
</dbReference>
<accession>A0ABU1V9I6</accession>
<name>A0ABU1V9I6_9BURK</name>
<protein>
    <submittedName>
        <fullName evidence="1">Uncharacterized protein</fullName>
    </submittedName>
</protein>
<keyword evidence="2" id="KW-1185">Reference proteome</keyword>
<organism evidence="1 2">
    <name type="scientific">Hydrogenophaga laconesensis</name>
    <dbReference type="NCBI Taxonomy" id="1805971"/>
    <lineage>
        <taxon>Bacteria</taxon>
        <taxon>Pseudomonadati</taxon>
        <taxon>Pseudomonadota</taxon>
        <taxon>Betaproteobacteria</taxon>
        <taxon>Burkholderiales</taxon>
        <taxon>Comamonadaceae</taxon>
        <taxon>Hydrogenophaga</taxon>
    </lineage>
</organism>